<gene>
    <name evidence="4" type="ORF">TWF106_002518</name>
</gene>
<dbReference type="AlphaFoldDB" id="A0A7C8UY30"/>
<reference evidence="4 5" key="1">
    <citation type="submission" date="2019-06" db="EMBL/GenBank/DDBJ databases">
        <authorList>
            <person name="Palmer J.M."/>
        </authorList>
    </citation>
    <scope>NUCLEOTIDE SEQUENCE [LARGE SCALE GENOMIC DNA]</scope>
    <source>
        <strain evidence="4 5">TWF106</strain>
    </source>
</reference>
<organism evidence="4 5">
    <name type="scientific">Orbilia oligospora</name>
    <name type="common">Nematode-trapping fungus</name>
    <name type="synonym">Arthrobotrys oligospora</name>
    <dbReference type="NCBI Taxonomy" id="2813651"/>
    <lineage>
        <taxon>Eukaryota</taxon>
        <taxon>Fungi</taxon>
        <taxon>Dikarya</taxon>
        <taxon>Ascomycota</taxon>
        <taxon>Pezizomycotina</taxon>
        <taxon>Orbiliomycetes</taxon>
        <taxon>Orbiliales</taxon>
        <taxon>Orbiliaceae</taxon>
        <taxon>Orbilia</taxon>
    </lineage>
</organism>
<evidence type="ECO:0000313" key="5">
    <source>
        <dbReference type="Proteomes" id="UP000472727"/>
    </source>
</evidence>
<evidence type="ECO:0000313" key="4">
    <source>
        <dbReference type="EMBL" id="KAF3225379.1"/>
    </source>
</evidence>
<protein>
    <recommendedName>
        <fullName evidence="3">Peptidase A1 domain-containing protein</fullName>
    </recommendedName>
</protein>
<feature type="region of interest" description="Disordered" evidence="1">
    <location>
        <begin position="454"/>
        <end position="479"/>
    </location>
</feature>
<dbReference type="SUPFAM" id="SSF50630">
    <property type="entry name" value="Acid proteases"/>
    <property type="match status" value="1"/>
</dbReference>
<dbReference type="Pfam" id="PF00026">
    <property type="entry name" value="Asp"/>
    <property type="match status" value="1"/>
</dbReference>
<dbReference type="InterPro" id="IPR033121">
    <property type="entry name" value="PEPTIDASE_A1"/>
</dbReference>
<dbReference type="EMBL" id="WIWS01000015">
    <property type="protein sequence ID" value="KAF3225379.1"/>
    <property type="molecule type" value="Genomic_DNA"/>
</dbReference>
<feature type="domain" description="Peptidase A1" evidence="3">
    <location>
        <begin position="1"/>
        <end position="337"/>
    </location>
</feature>
<sequence length="501" mass="55648">MSKTKDKTVSIAGFRHSDISWDPKALGYYVVASLSRFPSVYVPLTLGNKLDTPSFFNIPTIANIELFISPDNRDVKMYLSQDAGTWAPGSKKEHSSSKGDFNLGQIHLKNSSFIRRNPGQRNSQYSLGLGYGGNSDESESFLKTLKVQNVITTPSVGIYFQPFSEGRDMISGGGGSIAFGGIDAAKFNRSLLRSYQSPNILDGEYRLQLRKVAIVQDEKTISLDTSGDINSPVSMARLNFSYPQISLPNELLKKLNESYIIAANFSDSKAHFSFKFEKSLTIMVPLQDLRPSIIEQLKKPPTSLMSFKQPAEYILGAPFFRAAYIHLDYHNKRLNIAPTIWKENTKLTPFAGIEQRIVEDNDFEVALQAVTDTRVQSTVAETKAPTLDSDTSISAANINSIVIAATIPGGLVLIALGVIFWLLFRERRQRPRSHVKLPESRSSWNEFFNRRHATSTSGSVSDGLSIHRNSGRSSGRTSTVSFDFGLRPERSSYSSIKMGRI</sequence>
<proteinExistence type="predicted"/>
<keyword evidence="2" id="KW-0472">Membrane</keyword>
<dbReference type="InterPro" id="IPR021109">
    <property type="entry name" value="Peptidase_aspartic_dom_sf"/>
</dbReference>
<keyword evidence="2" id="KW-1133">Transmembrane helix</keyword>
<comment type="caution">
    <text evidence="4">The sequence shown here is derived from an EMBL/GenBank/DDBJ whole genome shotgun (WGS) entry which is preliminary data.</text>
</comment>
<evidence type="ECO:0000259" key="3">
    <source>
        <dbReference type="PROSITE" id="PS51767"/>
    </source>
</evidence>
<evidence type="ECO:0000256" key="1">
    <source>
        <dbReference type="SAM" id="MobiDB-lite"/>
    </source>
</evidence>
<evidence type="ECO:0000256" key="2">
    <source>
        <dbReference type="SAM" id="Phobius"/>
    </source>
</evidence>
<dbReference type="Proteomes" id="UP000472727">
    <property type="component" value="Unassembled WGS sequence"/>
</dbReference>
<keyword evidence="2" id="KW-0812">Transmembrane</keyword>
<name>A0A7C8UY30_ORBOL</name>
<dbReference type="PROSITE" id="PS51767">
    <property type="entry name" value="PEPTIDASE_A1"/>
    <property type="match status" value="1"/>
</dbReference>
<accession>A0A7C8UY30</accession>
<feature type="transmembrane region" description="Helical" evidence="2">
    <location>
        <begin position="401"/>
        <end position="424"/>
    </location>
</feature>
<dbReference type="Gene3D" id="2.40.70.10">
    <property type="entry name" value="Acid Proteases"/>
    <property type="match status" value="2"/>
</dbReference>